<feature type="compositionally biased region" description="Basic and acidic residues" evidence="1">
    <location>
        <begin position="38"/>
        <end position="47"/>
    </location>
</feature>
<name>A0A6J5LXH1_9CAUD</name>
<feature type="region of interest" description="Disordered" evidence="1">
    <location>
        <begin position="38"/>
        <end position="98"/>
    </location>
</feature>
<feature type="compositionally biased region" description="Basic and acidic residues" evidence="1">
    <location>
        <begin position="54"/>
        <end position="92"/>
    </location>
</feature>
<evidence type="ECO:0000313" key="2">
    <source>
        <dbReference type="EMBL" id="CAB4137883.1"/>
    </source>
</evidence>
<sequence>MAKTPSYEKGKYTESKDKKKDAAMLRKAGLTEKDEKKAFKKADDAHGKAKKPKTMAEDKKIDAKIIKGIKAKEAAHEKREGKKGEKAEDKREKKAGKK</sequence>
<organism evidence="2">
    <name type="scientific">uncultured Caudovirales phage</name>
    <dbReference type="NCBI Taxonomy" id="2100421"/>
    <lineage>
        <taxon>Viruses</taxon>
        <taxon>Duplodnaviria</taxon>
        <taxon>Heunggongvirae</taxon>
        <taxon>Uroviricota</taxon>
        <taxon>Caudoviricetes</taxon>
        <taxon>Peduoviridae</taxon>
        <taxon>Maltschvirus</taxon>
        <taxon>Maltschvirus maltsch</taxon>
    </lineage>
</organism>
<proteinExistence type="predicted"/>
<protein>
    <submittedName>
        <fullName evidence="2">Uncharacterized protein</fullName>
    </submittedName>
</protein>
<reference evidence="2" key="1">
    <citation type="submission" date="2020-04" db="EMBL/GenBank/DDBJ databases">
        <authorList>
            <person name="Chiriac C."/>
            <person name="Salcher M."/>
            <person name="Ghai R."/>
            <person name="Kavagutti S V."/>
        </authorList>
    </citation>
    <scope>NUCLEOTIDE SEQUENCE</scope>
</reference>
<evidence type="ECO:0000256" key="1">
    <source>
        <dbReference type="SAM" id="MobiDB-lite"/>
    </source>
</evidence>
<evidence type="ECO:0000313" key="3">
    <source>
        <dbReference type="EMBL" id="CAB4148143.1"/>
    </source>
</evidence>
<dbReference type="EMBL" id="LR796338">
    <property type="protein sequence ID" value="CAB4137883.1"/>
    <property type="molecule type" value="Genomic_DNA"/>
</dbReference>
<accession>A0A6J5LXH1</accession>
<gene>
    <name evidence="2" type="ORF">UFOVP325_126</name>
    <name evidence="3" type="ORF">UFOVP430_121</name>
</gene>
<dbReference type="EMBL" id="LR796481">
    <property type="protein sequence ID" value="CAB4148143.1"/>
    <property type="molecule type" value="Genomic_DNA"/>
</dbReference>
<feature type="region of interest" description="Disordered" evidence="1">
    <location>
        <begin position="1"/>
        <end position="22"/>
    </location>
</feature>